<dbReference type="Gene3D" id="3.60.10.10">
    <property type="entry name" value="Endonuclease/exonuclease/phosphatase"/>
    <property type="match status" value="1"/>
</dbReference>
<sequence length="708" mass="79833">MLELGDLTDSPWLLLGDFNTIKNPDEKLNGAPFTNKFVEEFHDTCAYLGLSEVQSTGCYFTWTNNTIWCRLDRALINSAWSSSNWRCSVDIPVPGNVSDHSPIIVSFFEQNLVLPKPFKFFNMWASHPEFLTIVQNAWYLNLWGKAQFILCKKLKALKPSLKELNNLHFSHISSRVKQVKIALENTQIQLHTDPLNSVLCDSVKELKAKETFLAKAERSFLSQKAKCDFLNNSDRNTKFFHSIVKRNSLRKQMNSVILEDGSKTSSFDELSKAFVNYFKNLFGTSIQTCPVDLQTLQTGPCIVEDDFNLLSSPISPQAIKLALFDIEDERSPGPDGFSSGFFKKSWDIVGNDVIAAVSEFFDSAKLLRQINHTAIALIPKTDHSPTVADYRPIACCNVVHKVITKILASKLESVIPKLIDPAQSTFISGKNITDNIFLAQEIIRNYARVRISPKCAIKVDLKKAYDTISWSFLEQVLNGLGFPPIFISWVMECVSSASYSICINGSLQGKFPGKRGLRQGDPMSPALFLLCMEYLSRLLKVKTNTLTFKYYPRCEALKITHLAFADDLMLFSRSDLPSVKILIDCLNDFKNASGLDVNSFKSNLFTAGIIGDKLDNILNLLNFPLGTLPVRYLGVPLAAQRLNVNHYAPLYDRIAAYINKWTANSLSYVGRLLLIKSVLQGVECFWLQIFPLPITVIDRIKRLCRVFL</sequence>
<gene>
    <name evidence="2" type="ORF">DH2020_017199</name>
</gene>
<dbReference type="SUPFAM" id="SSF56219">
    <property type="entry name" value="DNase I-like"/>
    <property type="match status" value="1"/>
</dbReference>
<accession>A0ABR0WTX0</accession>
<protein>
    <recommendedName>
        <fullName evidence="1">Reverse transcriptase domain-containing protein</fullName>
    </recommendedName>
</protein>
<dbReference type="InterPro" id="IPR036691">
    <property type="entry name" value="Endo/exonu/phosph_ase_sf"/>
</dbReference>
<name>A0ABR0WTX0_REHGL</name>
<dbReference type="InterPro" id="IPR005135">
    <property type="entry name" value="Endo/exonuclease/phosphatase"/>
</dbReference>
<dbReference type="Pfam" id="PF03372">
    <property type="entry name" value="Exo_endo_phos"/>
    <property type="match status" value="1"/>
</dbReference>
<keyword evidence="3" id="KW-1185">Reference proteome</keyword>
<dbReference type="InterPro" id="IPR043502">
    <property type="entry name" value="DNA/RNA_pol_sf"/>
</dbReference>
<evidence type="ECO:0000313" key="2">
    <source>
        <dbReference type="EMBL" id="KAK6149674.1"/>
    </source>
</evidence>
<feature type="domain" description="Reverse transcriptase" evidence="1">
    <location>
        <begin position="359"/>
        <end position="637"/>
    </location>
</feature>
<dbReference type="SUPFAM" id="SSF56672">
    <property type="entry name" value="DNA/RNA polymerases"/>
    <property type="match status" value="1"/>
</dbReference>
<evidence type="ECO:0000259" key="1">
    <source>
        <dbReference type="PROSITE" id="PS50878"/>
    </source>
</evidence>
<evidence type="ECO:0000313" key="3">
    <source>
        <dbReference type="Proteomes" id="UP001318860"/>
    </source>
</evidence>
<reference evidence="2 3" key="1">
    <citation type="journal article" date="2021" name="Comput. Struct. Biotechnol. J.">
        <title>De novo genome assembly of the potent medicinal plant Rehmannia glutinosa using nanopore technology.</title>
        <authorList>
            <person name="Ma L."/>
            <person name="Dong C."/>
            <person name="Song C."/>
            <person name="Wang X."/>
            <person name="Zheng X."/>
            <person name="Niu Y."/>
            <person name="Chen S."/>
            <person name="Feng W."/>
        </authorList>
    </citation>
    <scope>NUCLEOTIDE SEQUENCE [LARGE SCALE GENOMIC DNA]</scope>
    <source>
        <strain evidence="2">DH-2019</strain>
    </source>
</reference>
<dbReference type="Proteomes" id="UP001318860">
    <property type="component" value="Unassembled WGS sequence"/>
</dbReference>
<proteinExistence type="predicted"/>
<dbReference type="Pfam" id="PF00078">
    <property type="entry name" value="RVT_1"/>
    <property type="match status" value="1"/>
</dbReference>
<organism evidence="2 3">
    <name type="scientific">Rehmannia glutinosa</name>
    <name type="common">Chinese foxglove</name>
    <dbReference type="NCBI Taxonomy" id="99300"/>
    <lineage>
        <taxon>Eukaryota</taxon>
        <taxon>Viridiplantae</taxon>
        <taxon>Streptophyta</taxon>
        <taxon>Embryophyta</taxon>
        <taxon>Tracheophyta</taxon>
        <taxon>Spermatophyta</taxon>
        <taxon>Magnoliopsida</taxon>
        <taxon>eudicotyledons</taxon>
        <taxon>Gunneridae</taxon>
        <taxon>Pentapetalae</taxon>
        <taxon>asterids</taxon>
        <taxon>lamiids</taxon>
        <taxon>Lamiales</taxon>
        <taxon>Orobanchaceae</taxon>
        <taxon>Rehmannieae</taxon>
        <taxon>Rehmannia</taxon>
    </lineage>
</organism>
<dbReference type="CDD" id="cd01650">
    <property type="entry name" value="RT_nLTR_like"/>
    <property type="match status" value="1"/>
</dbReference>
<dbReference type="InterPro" id="IPR000477">
    <property type="entry name" value="RT_dom"/>
</dbReference>
<dbReference type="PANTHER" id="PTHR33116:SF78">
    <property type="entry name" value="OS12G0587133 PROTEIN"/>
    <property type="match status" value="1"/>
</dbReference>
<comment type="caution">
    <text evidence="2">The sequence shown here is derived from an EMBL/GenBank/DDBJ whole genome shotgun (WGS) entry which is preliminary data.</text>
</comment>
<dbReference type="EMBL" id="JABTTQ020000009">
    <property type="protein sequence ID" value="KAK6149674.1"/>
    <property type="molecule type" value="Genomic_DNA"/>
</dbReference>
<dbReference type="PANTHER" id="PTHR33116">
    <property type="entry name" value="REVERSE TRANSCRIPTASE ZINC-BINDING DOMAIN-CONTAINING PROTEIN-RELATED-RELATED"/>
    <property type="match status" value="1"/>
</dbReference>
<dbReference type="PROSITE" id="PS50878">
    <property type="entry name" value="RT_POL"/>
    <property type="match status" value="1"/>
</dbReference>